<organism evidence="2 3">
    <name type="scientific">Paramagnetospirillum magneticum (strain ATCC 700264 / AMB-1)</name>
    <name type="common">Magnetospirillum magneticum</name>
    <dbReference type="NCBI Taxonomy" id="342108"/>
    <lineage>
        <taxon>Bacteria</taxon>
        <taxon>Pseudomonadati</taxon>
        <taxon>Pseudomonadota</taxon>
        <taxon>Alphaproteobacteria</taxon>
        <taxon>Rhodospirillales</taxon>
        <taxon>Magnetospirillaceae</taxon>
        <taxon>Paramagnetospirillum</taxon>
    </lineage>
</organism>
<keyword evidence="3" id="KW-1185">Reference proteome</keyword>
<dbReference type="RefSeq" id="WP_011383493.1">
    <property type="nucleotide sequence ID" value="NC_007626.1"/>
</dbReference>
<dbReference type="Proteomes" id="UP000007058">
    <property type="component" value="Chromosome"/>
</dbReference>
<sequence>MADLRFSIAVPVRSGVDWLETNLDSLARQGAGVAVALLDASADPRVPDLARRHSDLISYSYHRSSDGGQAAAIREGWEAVDGDILGWLNADDHLLPGALASVRRCFAADPSVGVVYGQAAYVSGDGAFLGYFPAYGPADLLGRANVICQPAAFVRRSAVDRVGGLDCDRHYTMDWDLWQRLFRAGCRFRSVDSVLAVVVNHAGTKTNSGSPRRTREIEELLAREGLSPWQRLRTRLGIRMGDRLTSGRLRDGGALGALWAAFRILRGGRPSFRGLELGSNRVVGGEARLVLPVPSGADGLIVHVDRPLDMVVRIDGASPLSSAMHRMEVVNAFGGNVKGISHVFSVPLAGPAHELCITAPGPWRLLAVSCSKGMPPCVSG</sequence>
<dbReference type="InterPro" id="IPR029044">
    <property type="entry name" value="Nucleotide-diphossugar_trans"/>
</dbReference>
<dbReference type="AlphaFoldDB" id="Q2W8E1"/>
<dbReference type="InterPro" id="IPR050834">
    <property type="entry name" value="Glycosyltransf_2"/>
</dbReference>
<gene>
    <name evidence="2" type="ordered locus">amb1080</name>
</gene>
<accession>Q2W8E1</accession>
<name>Q2W8E1_PARM1</name>
<dbReference type="SUPFAM" id="SSF53448">
    <property type="entry name" value="Nucleotide-diphospho-sugar transferases"/>
    <property type="match status" value="1"/>
</dbReference>
<dbReference type="CAZy" id="GT2">
    <property type="family name" value="Glycosyltransferase Family 2"/>
</dbReference>
<proteinExistence type="predicted"/>
<feature type="domain" description="Glycosyltransferase 2-like" evidence="1">
    <location>
        <begin position="7"/>
        <end position="126"/>
    </location>
</feature>
<dbReference type="InterPro" id="IPR001173">
    <property type="entry name" value="Glyco_trans_2-like"/>
</dbReference>
<dbReference type="PANTHER" id="PTHR43685:SF2">
    <property type="entry name" value="GLYCOSYLTRANSFERASE 2-LIKE DOMAIN-CONTAINING PROTEIN"/>
    <property type="match status" value="1"/>
</dbReference>
<evidence type="ECO:0000313" key="2">
    <source>
        <dbReference type="EMBL" id="BAE49884.1"/>
    </source>
</evidence>
<dbReference type="HOGENOM" id="CLU_727229_0_0_5"/>
<dbReference type="Gene3D" id="3.90.550.10">
    <property type="entry name" value="Spore Coat Polysaccharide Biosynthesis Protein SpsA, Chain A"/>
    <property type="match status" value="1"/>
</dbReference>
<dbReference type="EMBL" id="AP007255">
    <property type="protein sequence ID" value="BAE49884.1"/>
    <property type="molecule type" value="Genomic_DNA"/>
</dbReference>
<dbReference type="STRING" id="342108.amb1080"/>
<dbReference type="PANTHER" id="PTHR43685">
    <property type="entry name" value="GLYCOSYLTRANSFERASE"/>
    <property type="match status" value="1"/>
</dbReference>
<protein>
    <submittedName>
        <fullName evidence="2">Glycosyltransferase</fullName>
    </submittedName>
</protein>
<evidence type="ECO:0000313" key="3">
    <source>
        <dbReference type="Proteomes" id="UP000007058"/>
    </source>
</evidence>
<reference evidence="2 3" key="1">
    <citation type="journal article" date="2005" name="DNA Res.">
        <title>Complete genome sequence of the facultative anaerobic magnetotactic bacterium Magnetospirillum sp. strain AMB-1.</title>
        <authorList>
            <person name="Matsunaga T."/>
            <person name="Okamura Y."/>
            <person name="Fukuda Y."/>
            <person name="Wahyudi A.T."/>
            <person name="Murase Y."/>
            <person name="Takeyama H."/>
        </authorList>
    </citation>
    <scope>NUCLEOTIDE SEQUENCE [LARGE SCALE GENOMIC DNA]</scope>
    <source>
        <strain evidence="3">ATCC 700264 / AMB-1</strain>
    </source>
</reference>
<dbReference type="OrthoDB" id="5291101at2"/>
<dbReference type="KEGG" id="mag:amb1080"/>
<evidence type="ECO:0000259" key="1">
    <source>
        <dbReference type="Pfam" id="PF00535"/>
    </source>
</evidence>
<dbReference type="GO" id="GO:0016740">
    <property type="term" value="F:transferase activity"/>
    <property type="evidence" value="ECO:0007669"/>
    <property type="project" value="UniProtKB-KW"/>
</dbReference>
<dbReference type="Pfam" id="PF00535">
    <property type="entry name" value="Glycos_transf_2"/>
    <property type="match status" value="1"/>
</dbReference>